<accession>A0A397V1K8</accession>
<reference evidence="1 2" key="1">
    <citation type="submission" date="2018-06" db="EMBL/GenBank/DDBJ databases">
        <title>Comparative genomics reveals the genomic features of Rhizophagus irregularis, R. cerebriforme, R. diaphanum and Gigaspora rosea, and their symbiotic lifestyle signature.</title>
        <authorList>
            <person name="Morin E."/>
            <person name="San Clemente H."/>
            <person name="Chen E.C.H."/>
            <person name="De La Providencia I."/>
            <person name="Hainaut M."/>
            <person name="Kuo A."/>
            <person name="Kohler A."/>
            <person name="Murat C."/>
            <person name="Tang N."/>
            <person name="Roy S."/>
            <person name="Loubradou J."/>
            <person name="Henrissat B."/>
            <person name="Grigoriev I.V."/>
            <person name="Corradi N."/>
            <person name="Roux C."/>
            <person name="Martin F.M."/>
        </authorList>
    </citation>
    <scope>NUCLEOTIDE SEQUENCE [LARGE SCALE GENOMIC DNA]</scope>
    <source>
        <strain evidence="1 2">DAOM 194757</strain>
    </source>
</reference>
<dbReference type="AlphaFoldDB" id="A0A397V1K8"/>
<dbReference type="Proteomes" id="UP000266673">
    <property type="component" value="Unassembled WGS sequence"/>
</dbReference>
<dbReference type="EMBL" id="QKWP01000716">
    <property type="protein sequence ID" value="RIB15872.1"/>
    <property type="molecule type" value="Genomic_DNA"/>
</dbReference>
<gene>
    <name evidence="1" type="ORF">C2G38_2191396</name>
</gene>
<evidence type="ECO:0000313" key="1">
    <source>
        <dbReference type="EMBL" id="RIB15872.1"/>
    </source>
</evidence>
<evidence type="ECO:0000313" key="2">
    <source>
        <dbReference type="Proteomes" id="UP000266673"/>
    </source>
</evidence>
<name>A0A397V1K8_9GLOM</name>
<sequence>MFASIALIEIDNGKELTVKESQLDHVVNCLHSAINNLKEAYNNNNEDNAFKDFKNNIKIIFNAAKERHKLAEFTKKLYVAIQSDFKNCKYRLDEQDEKDFAVVINKFITVFEDLGSFFHLFENDLFALSRNTSKKQKELREMHFKTFRRKATSIVNSCAFYTREIPKREGDLEAIRYDLKDADFNSWLQEKRLNSDEKNYLYWCKRLSIVDKDEDNDEDEGESDDE</sequence>
<protein>
    <submittedName>
        <fullName evidence="1">Uncharacterized protein</fullName>
    </submittedName>
</protein>
<comment type="caution">
    <text evidence="1">The sequence shown here is derived from an EMBL/GenBank/DDBJ whole genome shotgun (WGS) entry which is preliminary data.</text>
</comment>
<organism evidence="1 2">
    <name type="scientific">Gigaspora rosea</name>
    <dbReference type="NCBI Taxonomy" id="44941"/>
    <lineage>
        <taxon>Eukaryota</taxon>
        <taxon>Fungi</taxon>
        <taxon>Fungi incertae sedis</taxon>
        <taxon>Mucoromycota</taxon>
        <taxon>Glomeromycotina</taxon>
        <taxon>Glomeromycetes</taxon>
        <taxon>Diversisporales</taxon>
        <taxon>Gigasporaceae</taxon>
        <taxon>Gigaspora</taxon>
    </lineage>
</organism>
<proteinExistence type="predicted"/>
<keyword evidence="2" id="KW-1185">Reference proteome</keyword>